<dbReference type="GO" id="GO:0003824">
    <property type="term" value="F:catalytic activity"/>
    <property type="evidence" value="ECO:0007669"/>
    <property type="project" value="UniProtKB-ARBA"/>
</dbReference>
<gene>
    <name evidence="1" type="ORF">SAMN04487956_11533</name>
</gene>
<reference evidence="1 2" key="1">
    <citation type="submission" date="2016-10" db="EMBL/GenBank/DDBJ databases">
        <authorList>
            <person name="de Groot N.N."/>
        </authorList>
    </citation>
    <scope>NUCLEOTIDE SEQUENCE [LARGE SCALE GENOMIC DNA]</scope>
    <source>
        <strain evidence="1 2">CGMCC 1.6493</strain>
    </source>
</reference>
<proteinExistence type="predicted"/>
<dbReference type="Gene3D" id="3.30.1490.20">
    <property type="entry name" value="ATP-grasp fold, A domain"/>
    <property type="match status" value="1"/>
</dbReference>
<dbReference type="GO" id="GO:0005524">
    <property type="term" value="F:ATP binding"/>
    <property type="evidence" value="ECO:0007669"/>
    <property type="project" value="InterPro"/>
</dbReference>
<dbReference type="Proteomes" id="UP000199594">
    <property type="component" value="Unassembled WGS sequence"/>
</dbReference>
<accession>A0A1I7A5H3</accession>
<dbReference type="AlphaFoldDB" id="A0A1I7A5H3"/>
<name>A0A1I7A5H3_9GAMM</name>
<dbReference type="EMBL" id="FPAQ01000015">
    <property type="protein sequence ID" value="SFT70137.1"/>
    <property type="molecule type" value="Genomic_DNA"/>
</dbReference>
<dbReference type="InterPro" id="IPR013815">
    <property type="entry name" value="ATP_grasp_subdomain_1"/>
</dbReference>
<evidence type="ECO:0000313" key="2">
    <source>
        <dbReference type="Proteomes" id="UP000199594"/>
    </source>
</evidence>
<evidence type="ECO:0000313" key="1">
    <source>
        <dbReference type="EMBL" id="SFT70137.1"/>
    </source>
</evidence>
<sequence>MTPAEAWYRGPSDSPRVVAEEYLLGREFSVAVLGAREAGEEPIYQPPLEIEDKVQRTVEIRVSEATREILQAYRLGYLSAPEGQLFETP</sequence>
<organism evidence="1 2">
    <name type="scientific">Halomonas saccharevitans</name>
    <dbReference type="NCBI Taxonomy" id="416872"/>
    <lineage>
        <taxon>Bacteria</taxon>
        <taxon>Pseudomonadati</taxon>
        <taxon>Pseudomonadota</taxon>
        <taxon>Gammaproteobacteria</taxon>
        <taxon>Oceanospirillales</taxon>
        <taxon>Halomonadaceae</taxon>
        <taxon>Halomonas</taxon>
    </lineage>
</organism>
<dbReference type="Gene3D" id="3.30.470.20">
    <property type="entry name" value="ATP-grasp fold, B domain"/>
    <property type="match status" value="1"/>
</dbReference>
<protein>
    <submittedName>
        <fullName evidence="1">Uncharacterized protein</fullName>
    </submittedName>
</protein>